<dbReference type="STRING" id="1076935.U4L0Y4"/>
<organism evidence="3 4">
    <name type="scientific">Pyronema omphalodes (strain CBS 100304)</name>
    <name type="common">Pyronema confluens</name>
    <dbReference type="NCBI Taxonomy" id="1076935"/>
    <lineage>
        <taxon>Eukaryota</taxon>
        <taxon>Fungi</taxon>
        <taxon>Dikarya</taxon>
        <taxon>Ascomycota</taxon>
        <taxon>Pezizomycotina</taxon>
        <taxon>Pezizomycetes</taxon>
        <taxon>Pezizales</taxon>
        <taxon>Pyronemataceae</taxon>
        <taxon>Pyronema</taxon>
    </lineage>
</organism>
<accession>U4L0Y4</accession>
<evidence type="ECO:0000256" key="1">
    <source>
        <dbReference type="PROSITE-ProRule" id="PRU00042"/>
    </source>
</evidence>
<keyword evidence="1" id="KW-0479">Metal-binding</keyword>
<gene>
    <name evidence="3" type="ORF">PCON_05311</name>
</gene>
<dbReference type="eggNOG" id="KOG0773">
    <property type="taxonomic scope" value="Eukaryota"/>
</dbReference>
<evidence type="ECO:0000313" key="4">
    <source>
        <dbReference type="Proteomes" id="UP000018144"/>
    </source>
</evidence>
<dbReference type="OrthoDB" id="5399138at2759"/>
<dbReference type="PROSITE" id="PS50157">
    <property type="entry name" value="ZINC_FINGER_C2H2_2"/>
    <property type="match status" value="1"/>
</dbReference>
<evidence type="ECO:0000259" key="2">
    <source>
        <dbReference type="PROSITE" id="PS50157"/>
    </source>
</evidence>
<proteinExistence type="predicted"/>
<dbReference type="Proteomes" id="UP000018144">
    <property type="component" value="Unassembled WGS sequence"/>
</dbReference>
<keyword evidence="1" id="KW-0863">Zinc-finger</keyword>
<evidence type="ECO:0000313" key="3">
    <source>
        <dbReference type="EMBL" id="CCX05724.1"/>
    </source>
</evidence>
<name>U4L0Y4_PYROM</name>
<keyword evidence="3" id="KW-0238">DNA-binding</keyword>
<protein>
    <submittedName>
        <fullName evidence="3">Similar to homeobox and C2H2 transcription factor, putative [Penicillium marneffei ATCC 18224] acc. no. XP_002146929</fullName>
    </submittedName>
</protein>
<reference evidence="3 4" key="1">
    <citation type="journal article" date="2013" name="PLoS Genet.">
        <title>The genome and development-dependent transcriptomes of Pyronema confluens: a window into fungal evolution.</title>
        <authorList>
            <person name="Traeger S."/>
            <person name="Altegoer F."/>
            <person name="Freitag M."/>
            <person name="Gabaldon T."/>
            <person name="Kempken F."/>
            <person name="Kumar A."/>
            <person name="Marcet-Houben M."/>
            <person name="Poggeler S."/>
            <person name="Stajich J.E."/>
            <person name="Nowrousian M."/>
        </authorList>
    </citation>
    <scope>NUCLEOTIDE SEQUENCE [LARGE SCALE GENOMIC DNA]</scope>
    <source>
        <strain evidence="4">CBS 100304</strain>
        <tissue evidence="3">Vegetative mycelium</tissue>
    </source>
</reference>
<dbReference type="Gene3D" id="3.30.160.60">
    <property type="entry name" value="Classic Zinc Finger"/>
    <property type="match status" value="1"/>
</dbReference>
<sequence>MQRYENNKTASFTPHAPYAKHYLPLTQNTAEMEYSNLSQVRISPYTPPCVISAANEFEFNVSQGPSFGTAFADPNSIPRTVNSGACRSHVGSLNVQRRSHEQRCAESHAIYQPTLSSSVQNILPLFPDCHQTPVILDTNTEDLFSLESDPSFYLQHFDRRKVPLDLPLDETEATTASKTWPALDTIPVYDWDLDLEYLSAASSPYSAPSPMSFHEQPSPAMTMEDIPPLTPDRTHSPLYNSYGQVTTTALDNLPDTAAMEAMNLEGFTGHDLPGFSSATGWSLPYTSAADNEAGFYAPGVPDTPAMDFADANFNVSVDHSHSHSHSHHTAACNLGIGSSSYGTQGNPCSSVDKTLEQRRKLPQRKAYTPSTDRPVIFQCTFCISEFDSRPRWVRHEEEKHLVQEEWTCAPHGWQAADGSCVFCPPGSSQGTSSQGGCSHRTQSHCGRVFSRKGHLKQHLKRVHHAEWRNDFEHWGRKYGFPETSSCGFCGQEFQEWKARRKHIAHEFAVNRRTMEEWQGEWGLPEWWKHRLHQATIPKDR</sequence>
<dbReference type="SMART" id="SM00355">
    <property type="entry name" value="ZnF_C2H2"/>
    <property type="match status" value="3"/>
</dbReference>
<dbReference type="EMBL" id="HF935268">
    <property type="protein sequence ID" value="CCX05724.1"/>
    <property type="molecule type" value="Genomic_DNA"/>
</dbReference>
<dbReference type="GO" id="GO:0008270">
    <property type="term" value="F:zinc ion binding"/>
    <property type="evidence" value="ECO:0007669"/>
    <property type="project" value="UniProtKB-KW"/>
</dbReference>
<feature type="domain" description="C2H2-type" evidence="2">
    <location>
        <begin position="435"/>
        <end position="468"/>
    </location>
</feature>
<dbReference type="PROSITE" id="PS00028">
    <property type="entry name" value="ZINC_FINGER_C2H2_1"/>
    <property type="match status" value="1"/>
</dbReference>
<keyword evidence="3" id="KW-0371">Homeobox</keyword>
<keyword evidence="4" id="KW-1185">Reference proteome</keyword>
<dbReference type="GO" id="GO:0003677">
    <property type="term" value="F:DNA binding"/>
    <property type="evidence" value="ECO:0007669"/>
    <property type="project" value="UniProtKB-KW"/>
</dbReference>
<keyword evidence="1" id="KW-0862">Zinc</keyword>
<dbReference type="AlphaFoldDB" id="U4L0Y4"/>
<dbReference type="InterPro" id="IPR013087">
    <property type="entry name" value="Znf_C2H2_type"/>
</dbReference>